<dbReference type="Gene3D" id="3.30.1140.32">
    <property type="entry name" value="Ribosomal protein S3, C-terminal domain"/>
    <property type="match status" value="1"/>
</dbReference>
<keyword evidence="6" id="KW-0496">Mitochondrion</keyword>
<name>A0A1W7AFB5_9EUKA</name>
<dbReference type="InterPro" id="IPR001351">
    <property type="entry name" value="Ribosomal_uS3_C"/>
</dbReference>
<sequence>MCLYKNKEKKKKLDFIKMAQKASVLALRIGFFSSWKSQWFGDLEYSNLLAQDYKLRIFLDDVFVVAQLPLSDLIFKRLASNVLIIKTRVYIPFDKRGFLKFFREFFDFQFYYQQSFKYFFLKFRKFLMFAVRRIMINLKQVSSEALLKQVFNQYRKSIQSLTVSYNKRFKKSRFYKYSLIQNLCYVHFPFHFVKLASLRHFFLQSASSFYQFYFGSFILLPHQWSNFYLKYIETMISKDSRLPWMRRRDRKVLFKIRMRALVRRWRRQLYFKRKLIVFNNFRVYLTSQETLFYYNHLMQRFLLKFLLQRGSYKYYYLKYYMKRYLRYLLILRILKNTNKLKKIGILIKKSFYLFLTNIGYYHLRIKRLLKEILLSDSNILLLSQAYSLPSNLNSVSSTILENKVSTFKSICGLRRFKKRYNFLGIRQFVYLITQTISKFTHGNVIFLPYVYYGRLPSLTSAKMLALHIKYELEKNMPFFEVLQFIRRWSNKAMFDQHREKMRIISLKKPIKRKWRNLSKKIKRFKLLQRQRQKKTYFVKKLLKKFKRLKQFQIPRKKKLLVSQRLPSSHQVKKLSKLMQQYGFYLLKNCNDYDMKRLKKLLLKAALIVNNPTVSGIYPMNRQNFLKLNYQLNNFYIKNKGTAALLNKKINSYSTAKLISNFLNSKLLSEKKKINMLLSYFPKKFITRYSKTRQLILKKIKEIENDINKGYKTKYLSKQRNFKKLCKFLVAKKKYRIFFDNQFGGIFLKNKRIFNKNSHSKFNLRLPSKQKIKSLNRNKGKKSNSLKLNQRYVLKKNDQKNYKKPLNFKWSQAHLQNKKQHRKNNRIWNSKFNQRHILKVRDRNQSHLKFNRKGKWKSKRFDKLYKRRIKKQARLRIRGLIVKKLARRNRKLRLFMKYLKIKKKLPKKGHLIGFNHLRSSTRKFLRYKFKYAKYVVPKFKKIYLRGIKLSFSGRTRRRNMMARTEWYKKGPLPSQLIEANIDYYQSVAQTKLGSIGIKVWLYLVTTKDFY</sequence>
<dbReference type="RefSeq" id="YP_009370733.1">
    <property type="nucleotide sequence ID" value="NC_034794.1"/>
</dbReference>
<dbReference type="GO" id="GO:0003723">
    <property type="term" value="F:RNA binding"/>
    <property type="evidence" value="ECO:0007669"/>
    <property type="project" value="InterPro"/>
</dbReference>
<protein>
    <submittedName>
        <fullName evidence="6">Ribosomal protein S3</fullName>
    </submittedName>
</protein>
<dbReference type="SUPFAM" id="SSF54814">
    <property type="entry name" value="Prokaryotic type KH domain (KH-domain type II)"/>
    <property type="match status" value="1"/>
</dbReference>
<evidence type="ECO:0000256" key="3">
    <source>
        <dbReference type="ARBA" id="ARBA00023274"/>
    </source>
</evidence>
<dbReference type="EMBL" id="KY379823">
    <property type="protein sequence ID" value="ARQ20675.1"/>
    <property type="molecule type" value="Genomic_DNA"/>
</dbReference>
<dbReference type="InterPro" id="IPR009019">
    <property type="entry name" value="KH_sf_prok-type"/>
</dbReference>
<accession>A0A1W7AFB5</accession>
<reference evidence="6" key="1">
    <citation type="journal article" date="2017" name="Genome Biol. Evol.">
        <title>Mitochondrial Genome Evolution and a Novel RNA Editing System in Deep-Branching Heteroloboseids.</title>
        <authorList>
            <person name="Yang J."/>
            <person name="Harding T."/>
            <person name="Kamikawa R."/>
            <person name="Simpson A.G.B."/>
            <person name="Roger A.J."/>
        </authorList>
    </citation>
    <scope>NUCLEOTIDE SEQUENCE</scope>
</reference>
<evidence type="ECO:0000259" key="5">
    <source>
        <dbReference type="Pfam" id="PF00189"/>
    </source>
</evidence>
<dbReference type="AlphaFoldDB" id="A0A1W7AFB5"/>
<dbReference type="GO" id="GO:0003735">
    <property type="term" value="F:structural constituent of ribosome"/>
    <property type="evidence" value="ECO:0007669"/>
    <property type="project" value="InterPro"/>
</dbReference>
<comment type="similarity">
    <text evidence="1 4">Belongs to the universal ribosomal protein uS3 family.</text>
</comment>
<evidence type="ECO:0000256" key="1">
    <source>
        <dbReference type="ARBA" id="ARBA00010761"/>
    </source>
</evidence>
<dbReference type="GO" id="GO:1990904">
    <property type="term" value="C:ribonucleoprotein complex"/>
    <property type="evidence" value="ECO:0007669"/>
    <property type="project" value="UniProtKB-KW"/>
</dbReference>
<evidence type="ECO:0000256" key="4">
    <source>
        <dbReference type="RuleBase" id="RU003624"/>
    </source>
</evidence>
<feature type="domain" description="Small ribosomal subunit protein uS3 C-terminal" evidence="5">
    <location>
        <begin position="931"/>
        <end position="1000"/>
    </location>
</feature>
<dbReference type="InterPro" id="IPR036419">
    <property type="entry name" value="Ribosomal_S3_C_sf"/>
</dbReference>
<keyword evidence="3 4" id="KW-0687">Ribonucleoprotein</keyword>
<keyword evidence="2 4" id="KW-0689">Ribosomal protein</keyword>
<proteinExistence type="inferred from homology"/>
<dbReference type="SUPFAM" id="SSF54821">
    <property type="entry name" value="Ribosomal protein S3 C-terminal domain"/>
    <property type="match status" value="1"/>
</dbReference>
<gene>
    <name evidence="6" type="primary">rps3</name>
</gene>
<dbReference type="GO" id="GO:0005840">
    <property type="term" value="C:ribosome"/>
    <property type="evidence" value="ECO:0007669"/>
    <property type="project" value="UniProtKB-KW"/>
</dbReference>
<organism evidence="6">
    <name type="scientific">Eukaryota sp. BB2</name>
    <dbReference type="NCBI Taxonomy" id="1949062"/>
    <lineage>
        <taxon>Eukaryota</taxon>
    </lineage>
</organism>
<dbReference type="PROSITE" id="PS00548">
    <property type="entry name" value="RIBOSOMAL_S3"/>
    <property type="match status" value="1"/>
</dbReference>
<dbReference type="Pfam" id="PF00189">
    <property type="entry name" value="Ribosomal_S3_C"/>
    <property type="match status" value="1"/>
</dbReference>
<evidence type="ECO:0000256" key="2">
    <source>
        <dbReference type="ARBA" id="ARBA00022980"/>
    </source>
</evidence>
<dbReference type="InterPro" id="IPR018280">
    <property type="entry name" value="Ribosomal_uS3_CS"/>
</dbReference>
<evidence type="ECO:0000313" key="6">
    <source>
        <dbReference type="EMBL" id="ARQ20675.1"/>
    </source>
</evidence>
<dbReference type="GO" id="GO:0006412">
    <property type="term" value="P:translation"/>
    <property type="evidence" value="ECO:0007669"/>
    <property type="project" value="InterPro"/>
</dbReference>
<dbReference type="GeneID" id="32888024"/>
<geneLocation type="mitochondrion" evidence="6"/>